<name>A0A4Y3ULH2_9MICO</name>
<reference evidence="1 2" key="1">
    <citation type="submission" date="2019-06" db="EMBL/GenBank/DDBJ databases">
        <title>Sequencing the genomes of 1000 actinobacteria strains.</title>
        <authorList>
            <person name="Klenk H.-P."/>
        </authorList>
    </citation>
    <scope>NUCLEOTIDE SEQUENCE [LARGE SCALE GENOMIC DNA]</scope>
    <source>
        <strain evidence="1 2">DSM 20427</strain>
    </source>
</reference>
<dbReference type="Proteomes" id="UP000319804">
    <property type="component" value="Unassembled WGS sequence"/>
</dbReference>
<dbReference type="AlphaFoldDB" id="A0A4Y3ULH2"/>
<evidence type="ECO:0000313" key="2">
    <source>
        <dbReference type="Proteomes" id="UP000319804"/>
    </source>
</evidence>
<accession>A0A4Y3ULH2</accession>
<keyword evidence="2" id="KW-1185">Reference proteome</keyword>
<dbReference type="RefSeq" id="WP_141380193.1">
    <property type="nucleotide sequence ID" value="NZ_BJNA01000017.1"/>
</dbReference>
<protein>
    <submittedName>
        <fullName evidence="1">Uncharacterized protein</fullName>
    </submittedName>
</protein>
<comment type="caution">
    <text evidence="1">The sequence shown here is derived from an EMBL/GenBank/DDBJ whole genome shotgun (WGS) entry which is preliminary data.</text>
</comment>
<sequence>MDGRVVRARVKRGGRLRTGAAVASVLLLGSLAGLTGCGTTGPSDADRASWQSWAAAIVDSDPDATVSGGFDANADPASATVDFNTPTAFQALELRCIGTDRAEFSLAFVAEDATIDSRQDIVCQGGATRTAIAVPIAVRDLVSLTVTATSADGEGVWTAQLQR</sequence>
<organism evidence="1 2">
    <name type="scientific">Microbacterium lacticum</name>
    <dbReference type="NCBI Taxonomy" id="33885"/>
    <lineage>
        <taxon>Bacteria</taxon>
        <taxon>Bacillati</taxon>
        <taxon>Actinomycetota</taxon>
        <taxon>Actinomycetes</taxon>
        <taxon>Micrococcales</taxon>
        <taxon>Microbacteriaceae</taxon>
        <taxon>Microbacterium</taxon>
    </lineage>
</organism>
<evidence type="ECO:0000313" key="1">
    <source>
        <dbReference type="EMBL" id="TQM99007.1"/>
    </source>
</evidence>
<dbReference type="OrthoDB" id="5082582at2"/>
<dbReference type="EMBL" id="VFPS01000002">
    <property type="protein sequence ID" value="TQM99007.1"/>
    <property type="molecule type" value="Genomic_DNA"/>
</dbReference>
<proteinExistence type="predicted"/>
<gene>
    <name evidence="1" type="ORF">FHX68_1729</name>
</gene>